<name>A0ABT4LF06_9PROT</name>
<keyword evidence="3" id="KW-1185">Reference proteome</keyword>
<accession>A0ABT4LF06</accession>
<feature type="chain" id="PRO_5046350501" evidence="1">
    <location>
        <begin position="24"/>
        <end position="142"/>
    </location>
</feature>
<sequence>MIMKHILHSLVLLVFVLSATLLGAEPDTHDGPLHHPQVPSVSDKNRLATDMAAEMAAKSVQAEEQGVAHSHSDAVASGLVPESKIQSHCLGIYSCSFTNALAFVFSHPDPVVFYQPANWFLARSDEFLSLTRPVDVPPPRYS</sequence>
<gene>
    <name evidence="2" type="ORF">O4H49_02735</name>
</gene>
<feature type="signal peptide" evidence="1">
    <location>
        <begin position="1"/>
        <end position="23"/>
    </location>
</feature>
<evidence type="ECO:0000256" key="1">
    <source>
        <dbReference type="SAM" id="SignalP"/>
    </source>
</evidence>
<evidence type="ECO:0000313" key="2">
    <source>
        <dbReference type="EMBL" id="MCZ4279678.1"/>
    </source>
</evidence>
<reference evidence="2" key="1">
    <citation type="submission" date="2022-12" db="EMBL/GenBank/DDBJ databases">
        <title>Bacterial isolates from different developmental stages of Nematostella vectensis.</title>
        <authorList>
            <person name="Fraune S."/>
        </authorList>
    </citation>
    <scope>NUCLEOTIDE SEQUENCE</scope>
    <source>
        <strain evidence="2">G21630-S1</strain>
    </source>
</reference>
<proteinExistence type="predicted"/>
<keyword evidence="1" id="KW-0732">Signal</keyword>
<organism evidence="2 3">
    <name type="scientific">Kiloniella laminariae</name>
    <dbReference type="NCBI Taxonomy" id="454162"/>
    <lineage>
        <taxon>Bacteria</taxon>
        <taxon>Pseudomonadati</taxon>
        <taxon>Pseudomonadota</taxon>
        <taxon>Alphaproteobacteria</taxon>
        <taxon>Rhodospirillales</taxon>
        <taxon>Kiloniellaceae</taxon>
        <taxon>Kiloniella</taxon>
    </lineage>
</organism>
<protein>
    <submittedName>
        <fullName evidence="2">Uncharacterized protein</fullName>
    </submittedName>
</protein>
<evidence type="ECO:0000313" key="3">
    <source>
        <dbReference type="Proteomes" id="UP001069802"/>
    </source>
</evidence>
<comment type="caution">
    <text evidence="2">The sequence shown here is derived from an EMBL/GenBank/DDBJ whole genome shotgun (WGS) entry which is preliminary data.</text>
</comment>
<dbReference type="EMBL" id="JAPWGY010000001">
    <property type="protein sequence ID" value="MCZ4279678.1"/>
    <property type="molecule type" value="Genomic_DNA"/>
</dbReference>
<dbReference type="RefSeq" id="WP_269421878.1">
    <property type="nucleotide sequence ID" value="NZ_JAPWGY010000001.1"/>
</dbReference>
<dbReference type="Proteomes" id="UP001069802">
    <property type="component" value="Unassembled WGS sequence"/>
</dbReference>